<comment type="caution">
    <text evidence="1">The sequence shown here is derived from an EMBL/GenBank/DDBJ whole genome shotgun (WGS) entry which is preliminary data.</text>
</comment>
<dbReference type="GO" id="GO:0000460">
    <property type="term" value="P:maturation of 5.8S rRNA"/>
    <property type="evidence" value="ECO:0007669"/>
    <property type="project" value="TreeGrafter"/>
</dbReference>
<keyword evidence="2" id="KW-1185">Reference proteome</keyword>
<dbReference type="InterPro" id="IPR007174">
    <property type="entry name" value="Las1"/>
</dbReference>
<gene>
    <name evidence="1" type="primary">Las1l_0</name>
    <name evidence="1" type="ORF">GTO96_0002999</name>
</gene>
<dbReference type="GO" id="GO:0030687">
    <property type="term" value="C:preribosome, large subunit precursor"/>
    <property type="evidence" value="ECO:0007669"/>
    <property type="project" value="TreeGrafter"/>
</dbReference>
<feature type="non-terminal residue" evidence="1">
    <location>
        <position position="1"/>
    </location>
</feature>
<reference evidence="1 2" key="1">
    <citation type="journal article" date="2021" name="Cell">
        <title>Tracing the genetic footprints of vertebrate landing in non-teleost ray-finned fishes.</title>
        <authorList>
            <person name="Bi X."/>
            <person name="Wang K."/>
            <person name="Yang L."/>
            <person name="Pan H."/>
            <person name="Jiang H."/>
            <person name="Wei Q."/>
            <person name="Fang M."/>
            <person name="Yu H."/>
            <person name="Zhu C."/>
            <person name="Cai Y."/>
            <person name="He Y."/>
            <person name="Gan X."/>
            <person name="Zeng H."/>
            <person name="Yu D."/>
            <person name="Zhu Y."/>
            <person name="Jiang H."/>
            <person name="Qiu Q."/>
            <person name="Yang H."/>
            <person name="Zhang Y.E."/>
            <person name="Wang W."/>
            <person name="Zhu M."/>
            <person name="He S."/>
            <person name="Zhang G."/>
        </authorList>
    </citation>
    <scope>NUCLEOTIDE SEQUENCE [LARGE SCALE GENOMIC DNA]</scope>
    <source>
        <strain evidence="1">Bchr_013</strain>
    </source>
</reference>
<dbReference type="GO" id="GO:0000470">
    <property type="term" value="P:maturation of LSU-rRNA"/>
    <property type="evidence" value="ECO:0007669"/>
    <property type="project" value="TreeGrafter"/>
</dbReference>
<protein>
    <submittedName>
        <fullName evidence="1">LAS1L protein</fullName>
    </submittedName>
</protein>
<sequence length="357" mass="40145">MRLNTRSVGGRSKSLALNLIFFITVLEEQQKTKKTKNNGASTELEWTMMQIKHFAAEDRSIMIDVLLSDGFLIPTTEQLDSLDIEPLENELGEVPSIPSTFLRFWQPLFRLLQSRVFVSMLLQKLFCELQQCCEVTEIRTQYIVGWINEIITCIQKTEIKDPLPLDTKQKLIHLCSIYTQTGDSGMCSPSDSDDQEDCIYTLESLQRSMKQELPHADDNLEVEQSDQESWFSSTQPQATISERLTPEVVAERMSALKGSPWQICTDSVKWEEYPLGKIPGQSDDPSCLMVDSYSTMSVMDQSVDLGRIASHSTGTGYGGEAIAALSSEQLWDVLGLVICSSSCLRICVLVDFFFSSP</sequence>
<organism evidence="1 2">
    <name type="scientific">Polypterus senegalus</name>
    <name type="common">Senegal bichir</name>
    <dbReference type="NCBI Taxonomy" id="55291"/>
    <lineage>
        <taxon>Eukaryota</taxon>
        <taxon>Metazoa</taxon>
        <taxon>Chordata</taxon>
        <taxon>Craniata</taxon>
        <taxon>Vertebrata</taxon>
        <taxon>Euteleostomi</taxon>
        <taxon>Actinopterygii</taxon>
        <taxon>Polypteriformes</taxon>
        <taxon>Polypteridae</taxon>
        <taxon>Polypterus</taxon>
    </lineage>
</organism>
<accession>A0A8X8BNA9</accession>
<proteinExistence type="predicted"/>
<dbReference type="GO" id="GO:0004519">
    <property type="term" value="F:endonuclease activity"/>
    <property type="evidence" value="ECO:0007669"/>
    <property type="project" value="InterPro"/>
</dbReference>
<name>A0A8X8BNA9_POLSE</name>
<dbReference type="Proteomes" id="UP000886611">
    <property type="component" value="Unassembled WGS sequence"/>
</dbReference>
<evidence type="ECO:0000313" key="1">
    <source>
        <dbReference type="EMBL" id="KAG2464368.1"/>
    </source>
</evidence>
<dbReference type="AlphaFoldDB" id="A0A8X8BNA9"/>
<feature type="non-terminal residue" evidence="1">
    <location>
        <position position="357"/>
    </location>
</feature>
<evidence type="ECO:0000313" key="2">
    <source>
        <dbReference type="Proteomes" id="UP000886611"/>
    </source>
</evidence>
<dbReference type="PANTHER" id="PTHR15002">
    <property type="entry name" value="RIBOSOMAL BIOGENESIS PROTEIN LAS1L"/>
    <property type="match status" value="1"/>
</dbReference>
<dbReference type="GO" id="GO:0090730">
    <property type="term" value="C:Las1 complex"/>
    <property type="evidence" value="ECO:0007669"/>
    <property type="project" value="InterPro"/>
</dbReference>
<dbReference type="PANTHER" id="PTHR15002:SF0">
    <property type="entry name" value="RIBOSOMAL BIOGENESIS PROTEIN LAS1L"/>
    <property type="match status" value="1"/>
</dbReference>
<dbReference type="EMBL" id="JAATIS010003638">
    <property type="protein sequence ID" value="KAG2464368.1"/>
    <property type="molecule type" value="Genomic_DNA"/>
</dbReference>